<dbReference type="EMBL" id="JAIQCV010000004">
    <property type="protein sequence ID" value="KAH1107319.1"/>
    <property type="molecule type" value="Genomic_DNA"/>
</dbReference>
<protein>
    <recommendedName>
        <fullName evidence="4">CCHC-type domain-containing protein</fullName>
    </recommendedName>
</protein>
<dbReference type="GO" id="GO:0003676">
    <property type="term" value="F:nucleic acid binding"/>
    <property type="evidence" value="ECO:0007669"/>
    <property type="project" value="InterPro"/>
</dbReference>
<sequence length="156" mass="17681">MIFRYWIVTPDSHCGRDTILYSRESLKVEKVYAFLASYDKMKDLVVGSDSQGEGLIACGRHEQNIGDNFGMTPKRNPRSKAKGRSISPNKGKTCNFCKKRGHIKFECYKLHDKIKKEVMNQKGKQPEQSGELDVVEDYNDGKLLVASIDSSKVSEE</sequence>
<evidence type="ECO:0000256" key="1">
    <source>
        <dbReference type="SAM" id="MobiDB-lite"/>
    </source>
</evidence>
<proteinExistence type="predicted"/>
<comment type="caution">
    <text evidence="2">The sequence shown here is derived from an EMBL/GenBank/DDBJ whole genome shotgun (WGS) entry which is preliminary data.</text>
</comment>
<gene>
    <name evidence="2" type="ORF">J1N35_011087</name>
</gene>
<evidence type="ECO:0000313" key="2">
    <source>
        <dbReference type="EMBL" id="KAH1107319.1"/>
    </source>
</evidence>
<evidence type="ECO:0000313" key="3">
    <source>
        <dbReference type="Proteomes" id="UP000828251"/>
    </source>
</evidence>
<feature type="region of interest" description="Disordered" evidence="1">
    <location>
        <begin position="66"/>
        <end position="87"/>
    </location>
</feature>
<dbReference type="Proteomes" id="UP000828251">
    <property type="component" value="Unassembled WGS sequence"/>
</dbReference>
<name>A0A9D3W1I4_9ROSI</name>
<dbReference type="GO" id="GO:0008270">
    <property type="term" value="F:zinc ion binding"/>
    <property type="evidence" value="ECO:0007669"/>
    <property type="project" value="InterPro"/>
</dbReference>
<dbReference type="InterPro" id="IPR036875">
    <property type="entry name" value="Znf_CCHC_sf"/>
</dbReference>
<accession>A0A9D3W1I4</accession>
<reference evidence="2 3" key="1">
    <citation type="journal article" date="2021" name="Plant Biotechnol. J.">
        <title>Multi-omics assisted identification of the key and species-specific regulatory components of drought-tolerant mechanisms in Gossypium stocksii.</title>
        <authorList>
            <person name="Yu D."/>
            <person name="Ke L."/>
            <person name="Zhang D."/>
            <person name="Wu Y."/>
            <person name="Sun Y."/>
            <person name="Mei J."/>
            <person name="Sun J."/>
            <person name="Sun Y."/>
        </authorList>
    </citation>
    <scope>NUCLEOTIDE SEQUENCE [LARGE SCALE GENOMIC DNA]</scope>
    <source>
        <strain evidence="3">cv. E1</strain>
        <tissue evidence="2">Leaf</tissue>
    </source>
</reference>
<dbReference type="AlphaFoldDB" id="A0A9D3W1I4"/>
<evidence type="ECO:0008006" key="4">
    <source>
        <dbReference type="Google" id="ProtNLM"/>
    </source>
</evidence>
<keyword evidence="3" id="KW-1185">Reference proteome</keyword>
<organism evidence="2 3">
    <name type="scientific">Gossypium stocksii</name>
    <dbReference type="NCBI Taxonomy" id="47602"/>
    <lineage>
        <taxon>Eukaryota</taxon>
        <taxon>Viridiplantae</taxon>
        <taxon>Streptophyta</taxon>
        <taxon>Embryophyta</taxon>
        <taxon>Tracheophyta</taxon>
        <taxon>Spermatophyta</taxon>
        <taxon>Magnoliopsida</taxon>
        <taxon>eudicotyledons</taxon>
        <taxon>Gunneridae</taxon>
        <taxon>Pentapetalae</taxon>
        <taxon>rosids</taxon>
        <taxon>malvids</taxon>
        <taxon>Malvales</taxon>
        <taxon>Malvaceae</taxon>
        <taxon>Malvoideae</taxon>
        <taxon>Gossypium</taxon>
    </lineage>
</organism>
<dbReference type="SUPFAM" id="SSF57756">
    <property type="entry name" value="Retrovirus zinc finger-like domains"/>
    <property type="match status" value="1"/>
</dbReference>